<keyword evidence="4" id="KW-1185">Reference proteome</keyword>
<dbReference type="PANTHER" id="PTHR40465">
    <property type="entry name" value="CHROMOSOME 1, WHOLE GENOME SHOTGUN SEQUENCE"/>
    <property type="match status" value="1"/>
</dbReference>
<sequence>VLYLLIAETTNTILNIGIIYEALLLKFGASIFLWMINTYLMNDIKGDLSALISTPVQIFMTWRICVITQSWIPLFLVTPFALASLTGSIWLAISVTNSPQFRTFDSFRGAAVTWLVPSAVADIFITVCLVWVLSKQKTGVPQLNDHLDRINRFAIQTGAITALFALADAIVFVSLPVSTFAEFHGQAIECFLLAHHRVRMNSKKPAFKLLI</sequence>
<evidence type="ECO:0000259" key="2">
    <source>
        <dbReference type="Pfam" id="PF20152"/>
    </source>
</evidence>
<evidence type="ECO:0000313" key="3">
    <source>
        <dbReference type="EMBL" id="THU78419.1"/>
    </source>
</evidence>
<feature type="non-terminal residue" evidence="3">
    <location>
        <position position="1"/>
    </location>
</feature>
<feature type="transmembrane region" description="Helical" evidence="1">
    <location>
        <begin position="48"/>
        <end position="65"/>
    </location>
</feature>
<dbReference type="Pfam" id="PF20152">
    <property type="entry name" value="DUF6534"/>
    <property type="match status" value="1"/>
</dbReference>
<dbReference type="EMBL" id="ML180195">
    <property type="protein sequence ID" value="THU78419.1"/>
    <property type="molecule type" value="Genomic_DNA"/>
</dbReference>
<reference evidence="3 4" key="1">
    <citation type="journal article" date="2019" name="Nat. Ecol. Evol.">
        <title>Megaphylogeny resolves global patterns of mushroom evolution.</title>
        <authorList>
            <person name="Varga T."/>
            <person name="Krizsan K."/>
            <person name="Foldi C."/>
            <person name="Dima B."/>
            <person name="Sanchez-Garcia M."/>
            <person name="Sanchez-Ramirez S."/>
            <person name="Szollosi G.J."/>
            <person name="Szarkandi J.G."/>
            <person name="Papp V."/>
            <person name="Albert L."/>
            <person name="Andreopoulos W."/>
            <person name="Angelini C."/>
            <person name="Antonin V."/>
            <person name="Barry K.W."/>
            <person name="Bougher N.L."/>
            <person name="Buchanan P."/>
            <person name="Buyck B."/>
            <person name="Bense V."/>
            <person name="Catcheside P."/>
            <person name="Chovatia M."/>
            <person name="Cooper J."/>
            <person name="Damon W."/>
            <person name="Desjardin D."/>
            <person name="Finy P."/>
            <person name="Geml J."/>
            <person name="Haridas S."/>
            <person name="Hughes K."/>
            <person name="Justo A."/>
            <person name="Karasinski D."/>
            <person name="Kautmanova I."/>
            <person name="Kiss B."/>
            <person name="Kocsube S."/>
            <person name="Kotiranta H."/>
            <person name="LaButti K.M."/>
            <person name="Lechner B.E."/>
            <person name="Liimatainen K."/>
            <person name="Lipzen A."/>
            <person name="Lukacs Z."/>
            <person name="Mihaltcheva S."/>
            <person name="Morgado L.N."/>
            <person name="Niskanen T."/>
            <person name="Noordeloos M.E."/>
            <person name="Ohm R.A."/>
            <person name="Ortiz-Santana B."/>
            <person name="Ovrebo C."/>
            <person name="Racz N."/>
            <person name="Riley R."/>
            <person name="Savchenko A."/>
            <person name="Shiryaev A."/>
            <person name="Soop K."/>
            <person name="Spirin V."/>
            <person name="Szebenyi C."/>
            <person name="Tomsovsky M."/>
            <person name="Tulloss R.E."/>
            <person name="Uehling J."/>
            <person name="Grigoriev I.V."/>
            <person name="Vagvolgyi C."/>
            <person name="Papp T."/>
            <person name="Martin F.M."/>
            <person name="Miettinen O."/>
            <person name="Hibbett D.S."/>
            <person name="Nagy L.G."/>
        </authorList>
    </citation>
    <scope>NUCLEOTIDE SEQUENCE [LARGE SCALE GENOMIC DNA]</scope>
    <source>
        <strain evidence="3 4">CBS 962.96</strain>
    </source>
</reference>
<feature type="transmembrane region" description="Helical" evidence="1">
    <location>
        <begin position="153"/>
        <end position="175"/>
    </location>
</feature>
<dbReference type="Proteomes" id="UP000297245">
    <property type="component" value="Unassembled WGS sequence"/>
</dbReference>
<dbReference type="PANTHER" id="PTHR40465:SF1">
    <property type="entry name" value="DUF6534 DOMAIN-CONTAINING PROTEIN"/>
    <property type="match status" value="1"/>
</dbReference>
<name>A0A4S8KRQ0_DENBC</name>
<feature type="domain" description="DUF6534" evidence="2">
    <location>
        <begin position="118"/>
        <end position="174"/>
    </location>
</feature>
<feature type="transmembrane region" description="Helical" evidence="1">
    <location>
        <begin position="113"/>
        <end position="133"/>
    </location>
</feature>
<dbReference type="AlphaFoldDB" id="A0A4S8KRQ0"/>
<keyword evidence="1" id="KW-0472">Membrane</keyword>
<evidence type="ECO:0000256" key="1">
    <source>
        <dbReference type="SAM" id="Phobius"/>
    </source>
</evidence>
<dbReference type="OrthoDB" id="3265526at2759"/>
<feature type="transmembrane region" description="Helical" evidence="1">
    <location>
        <begin position="12"/>
        <end position="36"/>
    </location>
</feature>
<dbReference type="InterPro" id="IPR045339">
    <property type="entry name" value="DUF6534"/>
</dbReference>
<feature type="transmembrane region" description="Helical" evidence="1">
    <location>
        <begin position="72"/>
        <end position="93"/>
    </location>
</feature>
<gene>
    <name evidence="3" type="ORF">K435DRAFT_700062</name>
</gene>
<keyword evidence="1" id="KW-1133">Transmembrane helix</keyword>
<accession>A0A4S8KRQ0</accession>
<evidence type="ECO:0000313" key="4">
    <source>
        <dbReference type="Proteomes" id="UP000297245"/>
    </source>
</evidence>
<organism evidence="3 4">
    <name type="scientific">Dendrothele bispora (strain CBS 962.96)</name>
    <dbReference type="NCBI Taxonomy" id="1314807"/>
    <lineage>
        <taxon>Eukaryota</taxon>
        <taxon>Fungi</taxon>
        <taxon>Dikarya</taxon>
        <taxon>Basidiomycota</taxon>
        <taxon>Agaricomycotina</taxon>
        <taxon>Agaricomycetes</taxon>
        <taxon>Agaricomycetidae</taxon>
        <taxon>Agaricales</taxon>
        <taxon>Agaricales incertae sedis</taxon>
        <taxon>Dendrothele</taxon>
    </lineage>
</organism>
<keyword evidence="1" id="KW-0812">Transmembrane</keyword>
<proteinExistence type="predicted"/>
<protein>
    <recommendedName>
        <fullName evidence="2">DUF6534 domain-containing protein</fullName>
    </recommendedName>
</protein>